<dbReference type="PANTHER" id="PTHR25466:SF12">
    <property type="match status" value="1"/>
</dbReference>
<dbReference type="GO" id="GO:0042102">
    <property type="term" value="P:positive regulation of T cell proliferation"/>
    <property type="evidence" value="ECO:0007669"/>
    <property type="project" value="TreeGrafter"/>
</dbReference>
<evidence type="ECO:0000256" key="2">
    <source>
        <dbReference type="ARBA" id="ARBA00022475"/>
    </source>
</evidence>
<evidence type="ECO:0000256" key="10">
    <source>
        <dbReference type="ARBA" id="ARBA00023319"/>
    </source>
</evidence>
<accession>A0AA88PIL8</accession>
<dbReference type="Proteomes" id="UP001187343">
    <property type="component" value="Unassembled WGS sequence"/>
</dbReference>
<dbReference type="GO" id="GO:0042130">
    <property type="term" value="P:negative regulation of T cell proliferation"/>
    <property type="evidence" value="ECO:0007669"/>
    <property type="project" value="TreeGrafter"/>
</dbReference>
<evidence type="ECO:0000256" key="4">
    <source>
        <dbReference type="ARBA" id="ARBA00022729"/>
    </source>
</evidence>
<keyword evidence="4" id="KW-0732">Signal</keyword>
<keyword evidence="10" id="KW-0393">Immunoglobulin domain</keyword>
<dbReference type="PANTHER" id="PTHR25466">
    <property type="entry name" value="T-LYMPHOCYTE ACTIVATION ANTIGEN"/>
    <property type="match status" value="1"/>
</dbReference>
<dbReference type="InterPro" id="IPR051713">
    <property type="entry name" value="T-cell_Activation_Regulation"/>
</dbReference>
<dbReference type="GO" id="GO:0031295">
    <property type="term" value="P:T cell costimulation"/>
    <property type="evidence" value="ECO:0007669"/>
    <property type="project" value="TreeGrafter"/>
</dbReference>
<reference evidence="11" key="1">
    <citation type="submission" date="2023-08" db="EMBL/GenBank/DDBJ databases">
        <title>Chromosome-level Genome Assembly of mud carp (Cirrhinus molitorella).</title>
        <authorList>
            <person name="Liu H."/>
        </authorList>
    </citation>
    <scope>NUCLEOTIDE SEQUENCE</scope>
    <source>
        <strain evidence="11">Prfri</strain>
        <tissue evidence="11">Muscle</tissue>
    </source>
</reference>
<proteinExistence type="predicted"/>
<evidence type="ECO:0000313" key="11">
    <source>
        <dbReference type="EMBL" id="KAK2887652.1"/>
    </source>
</evidence>
<dbReference type="AlphaFoldDB" id="A0AA88PIL8"/>
<dbReference type="GO" id="GO:0007166">
    <property type="term" value="P:cell surface receptor signaling pathway"/>
    <property type="evidence" value="ECO:0007669"/>
    <property type="project" value="TreeGrafter"/>
</dbReference>
<evidence type="ECO:0000256" key="9">
    <source>
        <dbReference type="ARBA" id="ARBA00023180"/>
    </source>
</evidence>
<keyword evidence="8" id="KW-0675">Receptor</keyword>
<comment type="caution">
    <text evidence="11">The sequence shown here is derived from an EMBL/GenBank/DDBJ whole genome shotgun (WGS) entry which is preliminary data.</text>
</comment>
<gene>
    <name evidence="11" type="ORF">Q8A67_015880</name>
</gene>
<dbReference type="GO" id="GO:0071222">
    <property type="term" value="P:cellular response to lipopolysaccharide"/>
    <property type="evidence" value="ECO:0007669"/>
    <property type="project" value="TreeGrafter"/>
</dbReference>
<protein>
    <submittedName>
        <fullName evidence="11">Uncharacterized protein</fullName>
    </submittedName>
</protein>
<comment type="subcellular location">
    <subcellularLocation>
        <location evidence="1">Cell membrane</location>
        <topology evidence="1">Single-pass type I membrane protein</topology>
    </subcellularLocation>
</comment>
<keyword evidence="7" id="KW-1015">Disulfide bond</keyword>
<dbReference type="GO" id="GO:0006955">
    <property type="term" value="P:immune response"/>
    <property type="evidence" value="ECO:0007669"/>
    <property type="project" value="TreeGrafter"/>
</dbReference>
<keyword evidence="3" id="KW-0812">Transmembrane</keyword>
<evidence type="ECO:0000256" key="1">
    <source>
        <dbReference type="ARBA" id="ARBA00004251"/>
    </source>
</evidence>
<keyword evidence="5" id="KW-1133">Transmembrane helix</keyword>
<dbReference type="EMBL" id="JAUYZG010000015">
    <property type="protein sequence ID" value="KAK2887652.1"/>
    <property type="molecule type" value="Genomic_DNA"/>
</dbReference>
<keyword evidence="12" id="KW-1185">Reference proteome</keyword>
<evidence type="ECO:0000256" key="8">
    <source>
        <dbReference type="ARBA" id="ARBA00023170"/>
    </source>
</evidence>
<keyword evidence="6" id="KW-0472">Membrane</keyword>
<evidence type="ECO:0000256" key="6">
    <source>
        <dbReference type="ARBA" id="ARBA00023136"/>
    </source>
</evidence>
<dbReference type="GO" id="GO:0009897">
    <property type="term" value="C:external side of plasma membrane"/>
    <property type="evidence" value="ECO:0007669"/>
    <property type="project" value="TreeGrafter"/>
</dbReference>
<evidence type="ECO:0000256" key="7">
    <source>
        <dbReference type="ARBA" id="ARBA00023157"/>
    </source>
</evidence>
<evidence type="ECO:0000313" key="12">
    <source>
        <dbReference type="Proteomes" id="UP001187343"/>
    </source>
</evidence>
<keyword evidence="2" id="KW-1003">Cell membrane</keyword>
<sequence length="582" mass="64886">MIVMVNNHRMQRYECRTRFCKRLLEKKTCQCCFGFHIQRYPAIMGITSVAVISTLLCSVWSSTIKAKDEHRIAFFGEDIHIPVPALDTTEVLFKPRVNPVLERVFLQDGKILDSRAKLNVHISHLILEDVGEEDEGTYVVKNSAAPADVRRIILIVRDCALETVVKYGDTYHIPINPLIGPYTLEFRPGAHAPVNQTTEEPPVVLLNQTGIPMQEYEHRLTVGEKRVNLHLVTGADEGSYTVVDSEEKKVRMRACLNVKDHQIFEHLNYGETLKIKLHVDHTKVKMVYIPDTDHKERLILDQGELTIPVDSFDGRASVEGSMFFLKKVKVGDMGVFRVMDFSGFRIADVYLHVEPYKLPQLYVAIISLLSLLALLLLVCLLSCLIKVHRRAERARKITLIAQQAGKGDGETFRQVVHEAYTRFTEESTVQSTWENNTESTEVEIKGLEVSKPGQYQALQSEKNFLDMNDSGVEFNSSALPLDSDTDVPDNLASHKFLLESDTLAGVPPAISEGDHSATRTPDSILSASPATQPKSAALIDNDLIGATTPEETAKANDVDAKTSKDASPHSEKALDPSNGTTT</sequence>
<keyword evidence="9" id="KW-0325">Glycoprotein</keyword>
<organism evidence="11 12">
    <name type="scientific">Cirrhinus molitorella</name>
    <name type="common">mud carp</name>
    <dbReference type="NCBI Taxonomy" id="172907"/>
    <lineage>
        <taxon>Eukaryota</taxon>
        <taxon>Metazoa</taxon>
        <taxon>Chordata</taxon>
        <taxon>Craniata</taxon>
        <taxon>Vertebrata</taxon>
        <taxon>Euteleostomi</taxon>
        <taxon>Actinopterygii</taxon>
        <taxon>Neopterygii</taxon>
        <taxon>Teleostei</taxon>
        <taxon>Ostariophysi</taxon>
        <taxon>Cypriniformes</taxon>
        <taxon>Cyprinidae</taxon>
        <taxon>Labeoninae</taxon>
        <taxon>Labeonini</taxon>
        <taxon>Cirrhinus</taxon>
    </lineage>
</organism>
<evidence type="ECO:0000256" key="3">
    <source>
        <dbReference type="ARBA" id="ARBA00022692"/>
    </source>
</evidence>
<name>A0AA88PIL8_9TELE</name>
<evidence type="ECO:0000256" key="5">
    <source>
        <dbReference type="ARBA" id="ARBA00022989"/>
    </source>
</evidence>